<feature type="compositionally biased region" description="Polar residues" evidence="5">
    <location>
        <begin position="241"/>
        <end position="255"/>
    </location>
</feature>
<evidence type="ECO:0000256" key="3">
    <source>
        <dbReference type="ARBA" id="ARBA00022989"/>
    </source>
</evidence>
<keyword evidence="7" id="KW-0732">Signal</keyword>
<dbReference type="GO" id="GO:0016020">
    <property type="term" value="C:membrane"/>
    <property type="evidence" value="ECO:0007669"/>
    <property type="project" value="UniProtKB-SubCell"/>
</dbReference>
<accession>A0AAJ0CRJ6</accession>
<dbReference type="PANTHER" id="PTHR15549">
    <property type="entry name" value="PAIRED IMMUNOGLOBULIN-LIKE TYPE 2 RECEPTOR"/>
    <property type="match status" value="1"/>
</dbReference>
<evidence type="ECO:0000256" key="7">
    <source>
        <dbReference type="SAM" id="SignalP"/>
    </source>
</evidence>
<keyword evidence="9" id="KW-1185">Reference proteome</keyword>
<gene>
    <name evidence="8" type="ORF">QQS21_006629</name>
</gene>
<evidence type="ECO:0000256" key="5">
    <source>
        <dbReference type="SAM" id="MobiDB-lite"/>
    </source>
</evidence>
<evidence type="ECO:0000313" key="8">
    <source>
        <dbReference type="EMBL" id="KAK2595656.1"/>
    </source>
</evidence>
<keyword evidence="2 6" id="KW-0812">Transmembrane</keyword>
<dbReference type="AlphaFoldDB" id="A0AAJ0CRJ6"/>
<evidence type="ECO:0008006" key="10">
    <source>
        <dbReference type="Google" id="ProtNLM"/>
    </source>
</evidence>
<comment type="caution">
    <text evidence="8">The sequence shown here is derived from an EMBL/GenBank/DDBJ whole genome shotgun (WGS) entry which is preliminary data.</text>
</comment>
<proteinExistence type="predicted"/>
<evidence type="ECO:0000256" key="1">
    <source>
        <dbReference type="ARBA" id="ARBA00004167"/>
    </source>
</evidence>
<keyword evidence="3 6" id="KW-1133">Transmembrane helix</keyword>
<evidence type="ECO:0000256" key="2">
    <source>
        <dbReference type="ARBA" id="ARBA00022692"/>
    </source>
</evidence>
<evidence type="ECO:0000256" key="6">
    <source>
        <dbReference type="SAM" id="Phobius"/>
    </source>
</evidence>
<organism evidence="8 9">
    <name type="scientific">Conoideocrella luteorostrata</name>
    <dbReference type="NCBI Taxonomy" id="1105319"/>
    <lineage>
        <taxon>Eukaryota</taxon>
        <taxon>Fungi</taxon>
        <taxon>Dikarya</taxon>
        <taxon>Ascomycota</taxon>
        <taxon>Pezizomycotina</taxon>
        <taxon>Sordariomycetes</taxon>
        <taxon>Hypocreomycetidae</taxon>
        <taxon>Hypocreales</taxon>
        <taxon>Clavicipitaceae</taxon>
        <taxon>Conoideocrella</taxon>
    </lineage>
</organism>
<feature type="chain" id="PRO_5042556471" description="Mid2 domain-containing protein" evidence="7">
    <location>
        <begin position="21"/>
        <end position="267"/>
    </location>
</feature>
<comment type="subcellular location">
    <subcellularLocation>
        <location evidence="1">Membrane</location>
        <topology evidence="1">Single-pass membrane protein</topology>
    </subcellularLocation>
</comment>
<dbReference type="GO" id="GO:0071944">
    <property type="term" value="C:cell periphery"/>
    <property type="evidence" value="ECO:0007669"/>
    <property type="project" value="UniProtKB-ARBA"/>
</dbReference>
<keyword evidence="4 6" id="KW-0472">Membrane</keyword>
<sequence>MHLQFAFAVLIAALSTAVTCQSQFILPPPPGPPGNYQDNPTHKEGQKLEVQWTSNLSYMNLILWQEYPVPPDTTGREYYQTLADRTRSTSLIWTVNLAPSFSKKVAKDEDAIFYLGLYDPDTPDKRVAACHYFNVTIDNAAVTTSVTSETTSTPSATAVSSSSAVSTTASTSTSTSMPVTESGAGLSNGAVAGIAVGATVGGLLLLGALGFLAWRHLRSRRDHTPAAMGPSVTENKPELSGQPSYHGSETPNYYNHQYKPAPVHEAP</sequence>
<feature type="transmembrane region" description="Helical" evidence="6">
    <location>
        <begin position="190"/>
        <end position="214"/>
    </location>
</feature>
<evidence type="ECO:0000256" key="4">
    <source>
        <dbReference type="ARBA" id="ARBA00023136"/>
    </source>
</evidence>
<feature type="region of interest" description="Disordered" evidence="5">
    <location>
        <begin position="223"/>
        <end position="267"/>
    </location>
</feature>
<feature type="signal peptide" evidence="7">
    <location>
        <begin position="1"/>
        <end position="20"/>
    </location>
</feature>
<dbReference type="EMBL" id="JASWJB010000125">
    <property type="protein sequence ID" value="KAK2595656.1"/>
    <property type="molecule type" value="Genomic_DNA"/>
</dbReference>
<dbReference type="InterPro" id="IPR051694">
    <property type="entry name" value="Immunoregulatory_rcpt-like"/>
</dbReference>
<feature type="region of interest" description="Disordered" evidence="5">
    <location>
        <begin position="151"/>
        <end position="180"/>
    </location>
</feature>
<evidence type="ECO:0000313" key="9">
    <source>
        <dbReference type="Proteomes" id="UP001251528"/>
    </source>
</evidence>
<name>A0AAJ0CRJ6_9HYPO</name>
<dbReference type="Proteomes" id="UP001251528">
    <property type="component" value="Unassembled WGS sequence"/>
</dbReference>
<reference evidence="8" key="1">
    <citation type="submission" date="2023-06" db="EMBL/GenBank/DDBJ databases">
        <title>Conoideocrella luteorostrata (Hypocreales: Clavicipitaceae), a potential biocontrol fungus for elongate hemlock scale in United States Christmas tree production areas.</title>
        <authorList>
            <person name="Barrett H."/>
            <person name="Lovett B."/>
            <person name="Macias A.M."/>
            <person name="Stajich J.E."/>
            <person name="Kasson M.T."/>
        </authorList>
    </citation>
    <scope>NUCLEOTIDE SEQUENCE</scope>
    <source>
        <strain evidence="8">ARSEF 14590</strain>
    </source>
</reference>
<protein>
    <recommendedName>
        <fullName evidence="10">Mid2 domain-containing protein</fullName>
    </recommendedName>
</protein>